<dbReference type="Proteomes" id="UP000250006">
    <property type="component" value="Unassembled WGS sequence"/>
</dbReference>
<name>A0ABY1VLF6_9ACTO</name>
<comment type="caution">
    <text evidence="7">The sequence shown here is derived from an EMBL/GenBank/DDBJ whole genome shotgun (WGS) entry which is preliminary data.</text>
</comment>
<dbReference type="Pfam" id="PF25833">
    <property type="entry name" value="Fn3_SaeA_3rd"/>
    <property type="match status" value="1"/>
</dbReference>
<keyword evidence="8" id="KW-1185">Reference proteome</keyword>
<feature type="domain" description="SaeA second Fn3-like" evidence="3">
    <location>
        <begin position="300"/>
        <end position="394"/>
    </location>
</feature>
<evidence type="ECO:0000256" key="1">
    <source>
        <dbReference type="SAM" id="MobiDB-lite"/>
    </source>
</evidence>
<gene>
    <name evidence="7" type="ORF">NCTC11535_00593</name>
</gene>
<evidence type="ECO:0000259" key="4">
    <source>
        <dbReference type="Pfam" id="PF25834"/>
    </source>
</evidence>
<dbReference type="Pfam" id="PF25834">
    <property type="entry name" value="Fn3_SaeA_4th"/>
    <property type="match status" value="1"/>
</dbReference>
<dbReference type="InterPro" id="IPR058692">
    <property type="entry name" value="Fn3_SaeA_2nd"/>
</dbReference>
<dbReference type="EMBL" id="UAPQ01000001">
    <property type="protein sequence ID" value="SPT52939.1"/>
    <property type="molecule type" value="Genomic_DNA"/>
</dbReference>
<evidence type="ECO:0000259" key="6">
    <source>
        <dbReference type="Pfam" id="PF25836"/>
    </source>
</evidence>
<dbReference type="Pfam" id="PF25832">
    <property type="entry name" value="Fn3_SaeA_2nd"/>
    <property type="match status" value="1"/>
</dbReference>
<accession>A0ABY1VLF6</accession>
<feature type="region of interest" description="Disordered" evidence="1">
    <location>
        <begin position="111"/>
        <end position="179"/>
    </location>
</feature>
<evidence type="ECO:0000259" key="2">
    <source>
        <dbReference type="Pfam" id="PF25832"/>
    </source>
</evidence>
<dbReference type="Pfam" id="PF25835">
    <property type="entry name" value="Fn3_SaeA_5th"/>
    <property type="match status" value="1"/>
</dbReference>
<feature type="domain" description="SaeA first Fn3-like" evidence="2">
    <location>
        <begin position="208"/>
        <end position="287"/>
    </location>
</feature>
<protein>
    <submittedName>
        <fullName evidence="7">Uncharacterized protein</fullName>
    </submittedName>
</protein>
<evidence type="ECO:0000313" key="7">
    <source>
        <dbReference type="EMBL" id="SPT52939.1"/>
    </source>
</evidence>
<reference evidence="7 8" key="1">
    <citation type="submission" date="2018-06" db="EMBL/GenBank/DDBJ databases">
        <authorList>
            <consortium name="Pathogen Informatics"/>
            <person name="Doyle S."/>
        </authorList>
    </citation>
    <scope>NUCLEOTIDE SEQUENCE [LARGE SCALE GENOMIC DNA]</scope>
    <source>
        <strain evidence="7 8">NCTC11535</strain>
    </source>
</reference>
<dbReference type="InterPro" id="IPR058696">
    <property type="entry name" value="Fn3_SaeA_5th"/>
</dbReference>
<evidence type="ECO:0000313" key="8">
    <source>
        <dbReference type="Proteomes" id="UP000250006"/>
    </source>
</evidence>
<dbReference type="InterPro" id="IPR058693">
    <property type="entry name" value="Fn3_SaeA_3rd"/>
</dbReference>
<dbReference type="InterPro" id="IPR058694">
    <property type="entry name" value="Fn3_SaeA_4th"/>
</dbReference>
<dbReference type="Pfam" id="PF25836">
    <property type="entry name" value="Fn3_SaeA_6th"/>
    <property type="match status" value="1"/>
</dbReference>
<organism evidence="7 8">
    <name type="scientific">Actinomyces bovis</name>
    <dbReference type="NCBI Taxonomy" id="1658"/>
    <lineage>
        <taxon>Bacteria</taxon>
        <taxon>Bacillati</taxon>
        <taxon>Actinomycetota</taxon>
        <taxon>Actinomycetes</taxon>
        <taxon>Actinomycetales</taxon>
        <taxon>Actinomycetaceae</taxon>
        <taxon>Actinomyces</taxon>
    </lineage>
</organism>
<feature type="compositionally biased region" description="Low complexity" evidence="1">
    <location>
        <begin position="138"/>
        <end position="176"/>
    </location>
</feature>
<evidence type="ECO:0000259" key="3">
    <source>
        <dbReference type="Pfam" id="PF25833"/>
    </source>
</evidence>
<sequence length="776" mass="83664">MPVSLRDFMNAMTQWASDVASEEARAELPPSSWMKVRAAGTEVPGGTVFSPAVIVQMVLAGRIELYETVAAPLAQWLNQRFGPADSDGVAAQAGAQALPGQDPAITQQAAPEIAAAAASTDRPAVTGAPSVQSDADFSASTPAAGAASSAEPSTATVPPASAPASTAASSSSYPAPMEEPQETFQFPTYDFSRDDLDSAEAEGQHIPVTVERFEDRLRYTWPDPGEGEVYRVIVSDMEDPYSPDDFEEVAATRSTQAWDSTPTTTAVRFVTVWAYQCIGDSLGQCRRVASKVVVHDLQDWELNMEQETGSVVGSWVPPVAPAGLTAKVLAARLPLDQPPGRFIRNASWLSYEIPNNGSGFRDSEVVGGKKYNYVAAVEVTSNGQVHSSKPVLRSIVPEVVVERIADLTAVEVPDPDGLRPSTLTVSWSQDPNTKVALYRTQKPVSAEARSRDEIPVTSLADANLTEDSRISTKLAQLAEIPGSTRCQLTLTDVPWPDGEDWDAVYLTPVTLRSEDLAVIGTPLRLKRAGGVRNLTLVRRLSWDLVTFTWPGDAASVELRHTLPGQTMDPATPPVLTVDKELYRDRGGFVLSPALPPQGGALHLNSLTYLEGKQIPSPVASVVVPPRWVYAYQLDWPGEVFGLKGFGRAAAAVLRQTYVEVQVRALQGFTDPRGAVSMVLLHNPERLPLSPEDGEAVPLYTERPTKDGGQQTVILVALPGDQGAVNLWFDHAKLSPGYLRLMINSSSTSQINPEYGQLALEHYALVDPDLNSLTKRR</sequence>
<feature type="domain" description="SaeA fourth Fn3-like" evidence="5">
    <location>
        <begin position="531"/>
        <end position="621"/>
    </location>
</feature>
<dbReference type="InterPro" id="IPR058691">
    <property type="entry name" value="Fn3_SaeA_1st"/>
</dbReference>
<feature type="domain" description="SaeA third Fn3-like" evidence="4">
    <location>
        <begin position="420"/>
        <end position="522"/>
    </location>
</feature>
<evidence type="ECO:0000259" key="5">
    <source>
        <dbReference type="Pfam" id="PF25835"/>
    </source>
</evidence>
<feature type="domain" description="SaeA fifth Fn3-like" evidence="6">
    <location>
        <begin position="654"/>
        <end position="772"/>
    </location>
</feature>
<dbReference type="RefSeq" id="WP_111835873.1">
    <property type="nucleotide sequence ID" value="NZ_UAPQ01000001.1"/>
</dbReference>
<proteinExistence type="predicted"/>